<dbReference type="FunCoup" id="A0A6I8UCR5">
    <property type="interactions" value="242"/>
</dbReference>
<keyword evidence="4 7" id="KW-0863">Zinc-finger</keyword>
<dbReference type="SUPFAM" id="SSF57667">
    <property type="entry name" value="beta-beta-alpha zinc fingers"/>
    <property type="match status" value="1"/>
</dbReference>
<dbReference type="InParanoid" id="A0A6I8UCR5"/>
<dbReference type="PROSITE" id="PS00028">
    <property type="entry name" value="ZINC_FINGER_C2H2_1"/>
    <property type="match status" value="4"/>
</dbReference>
<keyword evidence="5" id="KW-0862">Zinc</keyword>
<feature type="domain" description="C2H2-type" evidence="9">
    <location>
        <begin position="227"/>
        <end position="255"/>
    </location>
</feature>
<feature type="domain" description="C2H2-type" evidence="9">
    <location>
        <begin position="290"/>
        <end position="315"/>
    </location>
</feature>
<evidence type="ECO:0000256" key="4">
    <source>
        <dbReference type="ARBA" id="ARBA00022771"/>
    </source>
</evidence>
<keyword evidence="6" id="KW-0539">Nucleus</keyword>
<dbReference type="GO" id="GO:0005634">
    <property type="term" value="C:nucleus"/>
    <property type="evidence" value="ECO:0007669"/>
    <property type="project" value="UniProtKB-SubCell"/>
</dbReference>
<reference evidence="11" key="1">
    <citation type="submission" date="2025-08" db="UniProtKB">
        <authorList>
            <consortium name="RefSeq"/>
        </authorList>
    </citation>
    <scope>IDENTIFICATION</scope>
    <source>
        <strain evidence="11">MV-25-SWS-2005</strain>
        <tissue evidence="11">Whole body</tissue>
    </source>
</reference>
<dbReference type="Proteomes" id="UP000001819">
    <property type="component" value="Chromosome X"/>
</dbReference>
<dbReference type="SMART" id="SM00355">
    <property type="entry name" value="ZnF_C2H2"/>
    <property type="match status" value="5"/>
</dbReference>
<evidence type="ECO:0000256" key="8">
    <source>
        <dbReference type="SAM" id="MobiDB-lite"/>
    </source>
</evidence>
<evidence type="ECO:0000256" key="7">
    <source>
        <dbReference type="PROSITE-ProRule" id="PRU00042"/>
    </source>
</evidence>
<keyword evidence="3" id="KW-0677">Repeat</keyword>
<accession>A0A6I8UCR5</accession>
<evidence type="ECO:0000256" key="1">
    <source>
        <dbReference type="ARBA" id="ARBA00004123"/>
    </source>
</evidence>
<evidence type="ECO:0000313" key="10">
    <source>
        <dbReference type="Proteomes" id="UP000001819"/>
    </source>
</evidence>
<protein>
    <submittedName>
        <fullName evidence="11">Transcription factor IIIA</fullName>
    </submittedName>
</protein>
<dbReference type="GO" id="GO:0008270">
    <property type="term" value="F:zinc ion binding"/>
    <property type="evidence" value="ECO:0007669"/>
    <property type="project" value="UniProtKB-KW"/>
</dbReference>
<dbReference type="ExpressionAtlas" id="A0A6I8UCR5">
    <property type="expression patterns" value="baseline"/>
</dbReference>
<feature type="domain" description="C2H2-type" evidence="9">
    <location>
        <begin position="191"/>
        <end position="215"/>
    </location>
</feature>
<evidence type="ECO:0000256" key="2">
    <source>
        <dbReference type="ARBA" id="ARBA00022723"/>
    </source>
</evidence>
<dbReference type="PANTHER" id="PTHR24406">
    <property type="entry name" value="TRANSCRIPTIONAL REPRESSOR CTCFL-RELATED"/>
    <property type="match status" value="1"/>
</dbReference>
<name>A0A6I8UCR5_DROPS</name>
<proteinExistence type="predicted"/>
<keyword evidence="10" id="KW-1185">Reference proteome</keyword>
<evidence type="ECO:0000256" key="6">
    <source>
        <dbReference type="ARBA" id="ARBA00023242"/>
    </source>
</evidence>
<organism evidence="10 11">
    <name type="scientific">Drosophila pseudoobscura pseudoobscura</name>
    <name type="common">Fruit fly</name>
    <dbReference type="NCBI Taxonomy" id="46245"/>
    <lineage>
        <taxon>Eukaryota</taxon>
        <taxon>Metazoa</taxon>
        <taxon>Ecdysozoa</taxon>
        <taxon>Arthropoda</taxon>
        <taxon>Hexapoda</taxon>
        <taxon>Insecta</taxon>
        <taxon>Pterygota</taxon>
        <taxon>Neoptera</taxon>
        <taxon>Endopterygota</taxon>
        <taxon>Diptera</taxon>
        <taxon>Brachycera</taxon>
        <taxon>Muscomorpha</taxon>
        <taxon>Ephydroidea</taxon>
        <taxon>Drosophilidae</taxon>
        <taxon>Drosophila</taxon>
        <taxon>Sophophora</taxon>
    </lineage>
</organism>
<dbReference type="AlphaFoldDB" id="A0A6I8UCR5"/>
<evidence type="ECO:0000313" key="11">
    <source>
        <dbReference type="RefSeq" id="XP_001353422.3"/>
    </source>
</evidence>
<dbReference type="KEGG" id="dpo:4813502"/>
<feature type="region of interest" description="Disordered" evidence="8">
    <location>
        <begin position="368"/>
        <end position="392"/>
    </location>
</feature>
<dbReference type="PROSITE" id="PS50157">
    <property type="entry name" value="ZINC_FINGER_C2H2_2"/>
    <property type="match status" value="4"/>
</dbReference>
<dbReference type="Pfam" id="PF00096">
    <property type="entry name" value="zf-C2H2"/>
    <property type="match status" value="1"/>
</dbReference>
<dbReference type="Gene3D" id="3.30.160.60">
    <property type="entry name" value="Classic Zinc Finger"/>
    <property type="match status" value="2"/>
</dbReference>
<dbReference type="InterPro" id="IPR036236">
    <property type="entry name" value="Znf_C2H2_sf"/>
</dbReference>
<evidence type="ECO:0000259" key="9">
    <source>
        <dbReference type="PROSITE" id="PS50157"/>
    </source>
</evidence>
<dbReference type="InterPro" id="IPR013087">
    <property type="entry name" value="Znf_C2H2_type"/>
</dbReference>
<dbReference type="InterPro" id="IPR050888">
    <property type="entry name" value="ZnF_C2H2-type_TF"/>
</dbReference>
<evidence type="ECO:0000256" key="5">
    <source>
        <dbReference type="ARBA" id="ARBA00022833"/>
    </source>
</evidence>
<gene>
    <name evidence="11" type="primary">CkIIalpha-i1</name>
</gene>
<comment type="subcellular location">
    <subcellularLocation>
        <location evidence="1">Nucleus</location>
    </subcellularLocation>
</comment>
<evidence type="ECO:0000256" key="3">
    <source>
        <dbReference type="ARBA" id="ARBA00022737"/>
    </source>
</evidence>
<keyword evidence="2" id="KW-0479">Metal-binding</keyword>
<sequence length="392" mass="44829">MDAGRPCLLCQDNLAVGIKLENEVIENSKELLEKLVVWYNIDACILGKKSCICEPCLGHVLDMSATLRRWTAAQSKTAPSETFEITIKEENPLEIDGWENIELMPEQTLPVSPVLEEKKELLAIVSTKAATVKPSTENFAIAVRYDGLILAKFYRNSTTATKIICTCCNVELSIISHIRTHSLMTRADPRYICRRCDKTFNSPKKLKDHEKTQKHNTIWSRSKGFDFRCVECGKVFDRYHGVVQHASFMHITNRFYCTFSKCSYTFDNKAELDKHLKSHEVPVYHASPLYVCHLPDCGQSYYLETHYNKHMKTFHGMYVCPHPGCGEAISLSSQAQHAQLHSKDQNGKNPSKQGEFLTIENSFQRKRRYSYSPPNDNNRGHFISLPKQLTLK</sequence>
<feature type="domain" description="C2H2-type" evidence="9">
    <location>
        <begin position="255"/>
        <end position="279"/>
    </location>
</feature>
<dbReference type="RefSeq" id="XP_001353422.3">
    <property type="nucleotide sequence ID" value="XM_001353386.4"/>
</dbReference>